<proteinExistence type="predicted"/>
<organism evidence="1 2">
    <name type="scientific">Mucilaginibacter humi</name>
    <dbReference type="NCBI Taxonomy" id="2732510"/>
    <lineage>
        <taxon>Bacteria</taxon>
        <taxon>Pseudomonadati</taxon>
        <taxon>Bacteroidota</taxon>
        <taxon>Sphingobacteriia</taxon>
        <taxon>Sphingobacteriales</taxon>
        <taxon>Sphingobacteriaceae</taxon>
        <taxon>Mucilaginibacter</taxon>
    </lineage>
</organism>
<dbReference type="RefSeq" id="WP_175270242.1">
    <property type="nucleotide sequence ID" value="NZ_JABFCR010000055.1"/>
</dbReference>
<name>A0ABX1W7J0_9SPHI</name>
<evidence type="ECO:0000313" key="2">
    <source>
        <dbReference type="Proteomes" id="UP000566071"/>
    </source>
</evidence>
<gene>
    <name evidence="1" type="ORF">HK413_11560</name>
</gene>
<keyword evidence="2" id="KW-1185">Reference proteome</keyword>
<protein>
    <submittedName>
        <fullName evidence="1">Uncharacterized protein</fullName>
    </submittedName>
</protein>
<evidence type="ECO:0000313" key="1">
    <source>
        <dbReference type="EMBL" id="NNU34567.1"/>
    </source>
</evidence>
<sequence length="84" mass="9543">MMNNNNNFQNIFDAYQLVSGAKIKGKKDDEMFELGEYDANKRGYTVYPIDNGVRYDDFAVVVAEIELKNNFLIEIVKVNTALAA</sequence>
<accession>A0ABX1W7J0</accession>
<dbReference type="Proteomes" id="UP000566071">
    <property type="component" value="Unassembled WGS sequence"/>
</dbReference>
<comment type="caution">
    <text evidence="1">The sequence shown here is derived from an EMBL/GenBank/DDBJ whole genome shotgun (WGS) entry which is preliminary data.</text>
</comment>
<dbReference type="EMBL" id="JABFCR010000055">
    <property type="protein sequence ID" value="NNU34567.1"/>
    <property type="molecule type" value="Genomic_DNA"/>
</dbReference>
<reference evidence="1 2" key="1">
    <citation type="submission" date="2020-05" db="EMBL/GenBank/DDBJ databases">
        <authorList>
            <person name="Khan S.A."/>
            <person name="Jeon C.O."/>
            <person name="Chun B.H."/>
        </authorList>
    </citation>
    <scope>NUCLEOTIDE SEQUENCE [LARGE SCALE GENOMIC DNA]</scope>
    <source>
        <strain evidence="1 2">S1162</strain>
    </source>
</reference>